<dbReference type="SFLD" id="SFLDS00029">
    <property type="entry name" value="Radical_SAM"/>
    <property type="match status" value="1"/>
</dbReference>
<dbReference type="SFLD" id="SFLDG01062">
    <property type="entry name" value="methyltransferase_(Class_A)"/>
    <property type="match status" value="1"/>
</dbReference>
<feature type="binding site" evidence="12">
    <location>
        <begin position="215"/>
        <end position="217"/>
    </location>
    <ligand>
        <name>S-adenosyl-L-methionine</name>
        <dbReference type="ChEBI" id="CHEBI:59789"/>
    </ligand>
</feature>
<evidence type="ECO:0000256" key="2">
    <source>
        <dbReference type="ARBA" id="ARBA00022485"/>
    </source>
</evidence>
<dbReference type="PANTHER" id="PTHR30544:SF5">
    <property type="entry name" value="RADICAL SAM CORE DOMAIN-CONTAINING PROTEIN"/>
    <property type="match status" value="1"/>
</dbReference>
<evidence type="ECO:0000259" key="14">
    <source>
        <dbReference type="PROSITE" id="PS51918"/>
    </source>
</evidence>
<feature type="binding site" evidence="12">
    <location>
        <position position="120"/>
    </location>
    <ligand>
        <name>[4Fe-4S] cluster</name>
        <dbReference type="ChEBI" id="CHEBI:49883"/>
        <note>4Fe-4S-S-AdoMet</note>
    </ligand>
</feature>
<gene>
    <name evidence="12 15" type="primary">rlmN</name>
    <name evidence="15" type="ORF">WMO29_00295</name>
</gene>
<keyword evidence="6 12" id="KW-0808">Transferase</keyword>
<dbReference type="NCBIfam" id="TIGR00048">
    <property type="entry name" value="rRNA_mod_RlmN"/>
    <property type="match status" value="1"/>
</dbReference>
<dbReference type="InterPro" id="IPR048641">
    <property type="entry name" value="RlmN_N"/>
</dbReference>
<evidence type="ECO:0000256" key="7">
    <source>
        <dbReference type="ARBA" id="ARBA00022691"/>
    </source>
</evidence>
<feature type="compositionally biased region" description="Basic and acidic residues" evidence="13">
    <location>
        <begin position="356"/>
        <end position="366"/>
    </location>
</feature>
<dbReference type="InterPro" id="IPR027492">
    <property type="entry name" value="RNA_MTrfase_RlmN"/>
</dbReference>
<dbReference type="GO" id="GO:0032259">
    <property type="term" value="P:methylation"/>
    <property type="evidence" value="ECO:0007669"/>
    <property type="project" value="UniProtKB-KW"/>
</dbReference>
<dbReference type="Gene3D" id="3.20.20.70">
    <property type="entry name" value="Aldolase class I"/>
    <property type="match status" value="1"/>
</dbReference>
<feature type="binding site" evidence="12">
    <location>
        <position position="117"/>
    </location>
    <ligand>
        <name>[4Fe-4S] cluster</name>
        <dbReference type="ChEBI" id="CHEBI:49883"/>
        <note>4Fe-4S-S-AdoMet</note>
    </ligand>
</feature>
<keyword evidence="16" id="KW-1185">Reference proteome</keyword>
<comment type="caution">
    <text evidence="12">Lacks conserved residue(s) required for the propagation of feature annotation.</text>
</comment>
<comment type="subcellular location">
    <subcellularLocation>
        <location evidence="1 12">Cytoplasm</location>
    </subcellularLocation>
</comment>
<evidence type="ECO:0000256" key="13">
    <source>
        <dbReference type="SAM" id="MobiDB-lite"/>
    </source>
</evidence>
<dbReference type="Proteomes" id="UP001438008">
    <property type="component" value="Unassembled WGS sequence"/>
</dbReference>
<keyword evidence="8 12" id="KW-0819">tRNA processing</keyword>
<dbReference type="Pfam" id="PF21016">
    <property type="entry name" value="RlmN_N"/>
    <property type="match status" value="1"/>
</dbReference>
<feature type="binding site" evidence="12">
    <location>
        <begin position="160"/>
        <end position="161"/>
    </location>
    <ligand>
        <name>S-adenosyl-L-methionine</name>
        <dbReference type="ChEBI" id="CHEBI:59789"/>
    </ligand>
</feature>
<dbReference type="HAMAP" id="MF_01849">
    <property type="entry name" value="RNA_methyltr_RlmN"/>
    <property type="match status" value="1"/>
</dbReference>
<comment type="cofactor">
    <cofactor evidence="12">
        <name>[4Fe-4S] cluster</name>
        <dbReference type="ChEBI" id="CHEBI:49883"/>
    </cofactor>
    <text evidence="12">Binds 1 [4Fe-4S] cluster. The cluster is coordinated with 3 cysteines and an exchangeable S-adenosyl-L-methionine.</text>
</comment>
<dbReference type="EC" id="2.1.1.192" evidence="12"/>
<dbReference type="InterPro" id="IPR004383">
    <property type="entry name" value="rRNA_lsu_MTrfase_RlmN/Cfr"/>
</dbReference>
<dbReference type="PROSITE" id="PS51918">
    <property type="entry name" value="RADICAL_SAM"/>
    <property type="match status" value="1"/>
</dbReference>
<comment type="catalytic activity">
    <reaction evidence="12">
        <text>adenosine(2503) in 23S rRNA + 2 reduced [2Fe-2S]-[ferredoxin] + 2 S-adenosyl-L-methionine = 2-methyladenosine(2503) in 23S rRNA + 5'-deoxyadenosine + L-methionine + 2 oxidized [2Fe-2S]-[ferredoxin] + S-adenosyl-L-homocysteine</text>
        <dbReference type="Rhea" id="RHEA:42916"/>
        <dbReference type="Rhea" id="RHEA-COMP:10000"/>
        <dbReference type="Rhea" id="RHEA-COMP:10001"/>
        <dbReference type="Rhea" id="RHEA-COMP:10152"/>
        <dbReference type="Rhea" id="RHEA-COMP:10282"/>
        <dbReference type="ChEBI" id="CHEBI:17319"/>
        <dbReference type="ChEBI" id="CHEBI:33737"/>
        <dbReference type="ChEBI" id="CHEBI:33738"/>
        <dbReference type="ChEBI" id="CHEBI:57844"/>
        <dbReference type="ChEBI" id="CHEBI:57856"/>
        <dbReference type="ChEBI" id="CHEBI:59789"/>
        <dbReference type="ChEBI" id="CHEBI:74411"/>
        <dbReference type="ChEBI" id="CHEBI:74497"/>
        <dbReference type="EC" id="2.1.1.192"/>
    </reaction>
</comment>
<evidence type="ECO:0000256" key="1">
    <source>
        <dbReference type="ARBA" id="ARBA00004496"/>
    </source>
</evidence>
<dbReference type="InterPro" id="IPR058240">
    <property type="entry name" value="rSAM_sf"/>
</dbReference>
<dbReference type="SFLD" id="SFLDF00275">
    <property type="entry name" value="adenosine_C2_methyltransferase"/>
    <property type="match status" value="1"/>
</dbReference>
<dbReference type="InterPro" id="IPR013785">
    <property type="entry name" value="Aldolase_TIM"/>
</dbReference>
<proteinExistence type="inferred from homology"/>
<evidence type="ECO:0000256" key="11">
    <source>
        <dbReference type="ARBA" id="ARBA00023014"/>
    </source>
</evidence>
<feature type="binding site" evidence="12">
    <location>
        <position position="291"/>
    </location>
    <ligand>
        <name>S-adenosyl-L-methionine</name>
        <dbReference type="ChEBI" id="CHEBI:59789"/>
    </ligand>
</feature>
<dbReference type="GO" id="GO:0008168">
    <property type="term" value="F:methyltransferase activity"/>
    <property type="evidence" value="ECO:0007669"/>
    <property type="project" value="UniProtKB-KW"/>
</dbReference>
<protein>
    <recommendedName>
        <fullName evidence="12">Probable dual-specificity RNA methyltransferase RlmN</fullName>
        <ecNumber evidence="12">2.1.1.192</ecNumber>
    </recommendedName>
    <alternativeName>
        <fullName evidence="12">23S rRNA (adenine(2503)-C(2))-methyltransferase</fullName>
    </alternativeName>
    <alternativeName>
        <fullName evidence="12">23S rRNA m2A2503 methyltransferase</fullName>
    </alternativeName>
    <alternativeName>
        <fullName evidence="12">Ribosomal RNA large subunit methyltransferase N</fullName>
    </alternativeName>
    <alternativeName>
        <fullName evidence="12">tRNA (adenine(37)-C(2))-methyltransferase</fullName>
    </alternativeName>
    <alternativeName>
        <fullName evidence="12">tRNA m2A37 methyltransferase</fullName>
    </alternativeName>
</protein>
<evidence type="ECO:0000256" key="9">
    <source>
        <dbReference type="ARBA" id="ARBA00022723"/>
    </source>
</evidence>
<dbReference type="PIRSF" id="PIRSF006004">
    <property type="entry name" value="CHP00048"/>
    <property type="match status" value="1"/>
</dbReference>
<comment type="function">
    <text evidence="12">Specifically methylates position 2 of adenine 2503 in 23S rRNA and position 2 of adenine 37 in tRNAs.</text>
</comment>
<dbReference type="CDD" id="cd01335">
    <property type="entry name" value="Radical_SAM"/>
    <property type="match status" value="1"/>
</dbReference>
<evidence type="ECO:0000313" key="15">
    <source>
        <dbReference type="EMBL" id="MEQ2470947.1"/>
    </source>
</evidence>
<feature type="active site" description="Proton acceptor" evidence="12">
    <location>
        <position position="93"/>
    </location>
</feature>
<feature type="domain" description="Radical SAM core" evidence="14">
    <location>
        <begin position="99"/>
        <end position="329"/>
    </location>
</feature>
<dbReference type="EMBL" id="JBBMFE010000001">
    <property type="protein sequence ID" value="MEQ2470947.1"/>
    <property type="molecule type" value="Genomic_DNA"/>
</dbReference>
<dbReference type="InterPro" id="IPR007197">
    <property type="entry name" value="rSAM"/>
</dbReference>
<sequence length="366" mass="41297">MEQRDIKSLTLEELKGELQAHGEKAFRAGQLYNWMHGKLASGFDEMSNLSKSLRELLKNEYEYTNLEIVEVQRSRLDGTCKYLFRLADGNVIESVLMRYHHGNSVCISSQVGCRMGCRFCASTIGGVVRSLKPSEMLDQIYRIQKDSGERVSNVVVMGTGEPLDNYDNLLRFIRLLTDENGLNISQRNLTVSTCGIVPRIRQLADENLAITLALSLHAVTQEKRAELMPIANKYPLSEVLDACAYYHQKTGRRMTFEYSLVGGVNDHPEDARRLAALAKPIHSHINLIPVNPVTERSFVQPKKEVIGNFKKELEKYGINVTIRREMGRDIDGACGQLRRRYLKSGEPGEEGSDAESLGHEGHREMP</sequence>
<comment type="miscellaneous">
    <text evidence="12">Reaction proceeds by a ping-pong mechanism involving intermediate methylation of a conserved cysteine residue.</text>
</comment>
<keyword evidence="11 12" id="KW-0411">Iron-sulfur</keyword>
<evidence type="ECO:0000256" key="3">
    <source>
        <dbReference type="ARBA" id="ARBA00022490"/>
    </source>
</evidence>
<dbReference type="SUPFAM" id="SSF102114">
    <property type="entry name" value="Radical SAM enzymes"/>
    <property type="match status" value="1"/>
</dbReference>
<dbReference type="InterPro" id="IPR040072">
    <property type="entry name" value="Methyltransferase_A"/>
</dbReference>
<comment type="catalytic activity">
    <reaction evidence="12">
        <text>adenosine(37) in tRNA + 2 reduced [2Fe-2S]-[ferredoxin] + 2 S-adenosyl-L-methionine = 2-methyladenosine(37) in tRNA + 5'-deoxyadenosine + L-methionine + 2 oxidized [2Fe-2S]-[ferredoxin] + S-adenosyl-L-homocysteine</text>
        <dbReference type="Rhea" id="RHEA:43332"/>
        <dbReference type="Rhea" id="RHEA-COMP:10000"/>
        <dbReference type="Rhea" id="RHEA-COMP:10001"/>
        <dbReference type="Rhea" id="RHEA-COMP:10162"/>
        <dbReference type="Rhea" id="RHEA-COMP:10485"/>
        <dbReference type="ChEBI" id="CHEBI:17319"/>
        <dbReference type="ChEBI" id="CHEBI:33737"/>
        <dbReference type="ChEBI" id="CHEBI:33738"/>
        <dbReference type="ChEBI" id="CHEBI:57844"/>
        <dbReference type="ChEBI" id="CHEBI:57856"/>
        <dbReference type="ChEBI" id="CHEBI:59789"/>
        <dbReference type="ChEBI" id="CHEBI:74411"/>
        <dbReference type="ChEBI" id="CHEBI:74497"/>
        <dbReference type="EC" id="2.1.1.192"/>
    </reaction>
</comment>
<evidence type="ECO:0000256" key="4">
    <source>
        <dbReference type="ARBA" id="ARBA00022552"/>
    </source>
</evidence>
<keyword evidence="2 12" id="KW-0004">4Fe-4S</keyword>
<evidence type="ECO:0000256" key="10">
    <source>
        <dbReference type="ARBA" id="ARBA00023004"/>
    </source>
</evidence>
<name>A0ABV1FC63_9FIRM</name>
<feature type="binding site" evidence="12">
    <location>
        <position position="192"/>
    </location>
    <ligand>
        <name>S-adenosyl-L-methionine</name>
        <dbReference type="ChEBI" id="CHEBI:59789"/>
    </ligand>
</feature>
<dbReference type="Gene3D" id="1.10.150.530">
    <property type="match status" value="1"/>
</dbReference>
<keyword evidence="3 12" id="KW-0963">Cytoplasm</keyword>
<evidence type="ECO:0000256" key="6">
    <source>
        <dbReference type="ARBA" id="ARBA00022679"/>
    </source>
</evidence>
<evidence type="ECO:0000256" key="5">
    <source>
        <dbReference type="ARBA" id="ARBA00022603"/>
    </source>
</evidence>
<organism evidence="15 16">
    <name type="scientific">Laedolimicola intestinihominis</name>
    <dbReference type="NCBI Taxonomy" id="3133166"/>
    <lineage>
        <taxon>Bacteria</taxon>
        <taxon>Bacillati</taxon>
        <taxon>Bacillota</taxon>
        <taxon>Clostridia</taxon>
        <taxon>Lachnospirales</taxon>
        <taxon>Lachnospiraceae</taxon>
        <taxon>Laedolimicola</taxon>
    </lineage>
</organism>
<keyword evidence="5 12" id="KW-0489">Methyltransferase</keyword>
<keyword evidence="4 12" id="KW-0698">rRNA processing</keyword>
<evidence type="ECO:0000256" key="8">
    <source>
        <dbReference type="ARBA" id="ARBA00022694"/>
    </source>
</evidence>
<dbReference type="PANTHER" id="PTHR30544">
    <property type="entry name" value="23S RRNA METHYLTRANSFERASE"/>
    <property type="match status" value="1"/>
</dbReference>
<evidence type="ECO:0000256" key="12">
    <source>
        <dbReference type="HAMAP-Rule" id="MF_01849"/>
    </source>
</evidence>
<keyword evidence="10 12" id="KW-0408">Iron</keyword>
<keyword evidence="7 12" id="KW-0949">S-adenosyl-L-methionine</keyword>
<feature type="active site" description="S-methylcysteine intermediate" evidence="12">
    <location>
        <position position="334"/>
    </location>
</feature>
<feature type="region of interest" description="Disordered" evidence="13">
    <location>
        <begin position="343"/>
        <end position="366"/>
    </location>
</feature>
<evidence type="ECO:0000313" key="16">
    <source>
        <dbReference type="Proteomes" id="UP001438008"/>
    </source>
</evidence>
<feature type="binding site" evidence="12">
    <location>
        <position position="113"/>
    </location>
    <ligand>
        <name>[4Fe-4S] cluster</name>
        <dbReference type="ChEBI" id="CHEBI:49883"/>
        <note>4Fe-4S-S-AdoMet</note>
    </ligand>
</feature>
<comment type="caution">
    <text evidence="15">The sequence shown here is derived from an EMBL/GenBank/DDBJ whole genome shotgun (WGS) entry which is preliminary data.</text>
</comment>
<dbReference type="RefSeq" id="WP_178039895.1">
    <property type="nucleotide sequence ID" value="NZ_JBBMFE010000001.1"/>
</dbReference>
<reference evidence="15 16" key="1">
    <citation type="submission" date="2024-03" db="EMBL/GenBank/DDBJ databases">
        <title>Human intestinal bacterial collection.</title>
        <authorList>
            <person name="Pauvert C."/>
            <person name="Hitch T.C.A."/>
            <person name="Clavel T."/>
        </authorList>
    </citation>
    <scope>NUCLEOTIDE SEQUENCE [LARGE SCALE GENOMIC DNA]</scope>
    <source>
        <strain evidence="15 16">CLA-AA-H132</strain>
    </source>
</reference>
<keyword evidence="9 12" id="KW-0479">Metal-binding</keyword>
<accession>A0ABV1FC63</accession>
<comment type="similarity">
    <text evidence="12">Belongs to the radical SAM superfamily. RlmN family.</text>
</comment>
<keyword evidence="12" id="KW-1015">Disulfide bond</keyword>
<dbReference type="Pfam" id="PF04055">
    <property type="entry name" value="Radical_SAM"/>
    <property type="match status" value="1"/>
</dbReference>